<dbReference type="InterPro" id="IPR051673">
    <property type="entry name" value="SSDNA_exonuclease_RecJ"/>
</dbReference>
<sequence>MAADERLAHVSLLLTDIDKAVTRILRALLGDELIAVYGDFDADGITGTVLLVEGISRLGGRAVHYIPHRLDEGHGLNYAALK</sequence>
<name>X0WWY0_9ZZZZ</name>
<accession>X0WWY0</accession>
<dbReference type="EMBL" id="BARS01039292">
    <property type="protein sequence ID" value="GAG17266.1"/>
    <property type="molecule type" value="Genomic_DNA"/>
</dbReference>
<comment type="caution">
    <text evidence="1">The sequence shown here is derived from an EMBL/GenBank/DDBJ whole genome shotgun (WGS) entry which is preliminary data.</text>
</comment>
<dbReference type="Gene3D" id="3.90.1640.30">
    <property type="match status" value="1"/>
</dbReference>
<dbReference type="PANTHER" id="PTHR30255">
    <property type="entry name" value="SINGLE-STRANDED-DNA-SPECIFIC EXONUCLEASE RECJ"/>
    <property type="match status" value="1"/>
</dbReference>
<evidence type="ECO:0000313" key="1">
    <source>
        <dbReference type="EMBL" id="GAG17266.1"/>
    </source>
</evidence>
<organism evidence="1">
    <name type="scientific">marine sediment metagenome</name>
    <dbReference type="NCBI Taxonomy" id="412755"/>
    <lineage>
        <taxon>unclassified sequences</taxon>
        <taxon>metagenomes</taxon>
        <taxon>ecological metagenomes</taxon>
    </lineage>
</organism>
<protein>
    <recommendedName>
        <fullName evidence="2">Toprim domain-containing protein</fullName>
    </recommendedName>
</protein>
<proteinExistence type="predicted"/>
<dbReference type="InterPro" id="IPR038763">
    <property type="entry name" value="DHH_sf"/>
</dbReference>
<feature type="non-terminal residue" evidence="1">
    <location>
        <position position="82"/>
    </location>
</feature>
<evidence type="ECO:0008006" key="2">
    <source>
        <dbReference type="Google" id="ProtNLM"/>
    </source>
</evidence>
<reference evidence="1" key="1">
    <citation type="journal article" date="2014" name="Front. Microbiol.">
        <title>High frequency of phylogenetically diverse reductive dehalogenase-homologous genes in deep subseafloor sedimentary metagenomes.</title>
        <authorList>
            <person name="Kawai M."/>
            <person name="Futagami T."/>
            <person name="Toyoda A."/>
            <person name="Takaki Y."/>
            <person name="Nishi S."/>
            <person name="Hori S."/>
            <person name="Arai W."/>
            <person name="Tsubouchi T."/>
            <person name="Morono Y."/>
            <person name="Uchiyama I."/>
            <person name="Ito T."/>
            <person name="Fujiyama A."/>
            <person name="Inagaki F."/>
            <person name="Takami H."/>
        </authorList>
    </citation>
    <scope>NUCLEOTIDE SEQUENCE</scope>
    <source>
        <strain evidence="1">Expedition CK06-06</strain>
    </source>
</reference>
<dbReference type="PANTHER" id="PTHR30255:SF2">
    <property type="entry name" value="SINGLE-STRANDED-DNA-SPECIFIC EXONUCLEASE RECJ"/>
    <property type="match status" value="1"/>
</dbReference>
<gene>
    <name evidence="1" type="ORF">S01H1_60015</name>
</gene>
<dbReference type="SUPFAM" id="SSF64182">
    <property type="entry name" value="DHH phosphoesterases"/>
    <property type="match status" value="1"/>
</dbReference>
<dbReference type="AlphaFoldDB" id="X0WWY0"/>